<feature type="transmembrane region" description="Helical" evidence="8">
    <location>
        <begin position="840"/>
        <end position="863"/>
    </location>
</feature>
<dbReference type="GO" id="GO:0055085">
    <property type="term" value="P:transmembrane transport"/>
    <property type="evidence" value="ECO:0007669"/>
    <property type="project" value="InterPro"/>
</dbReference>
<feature type="domain" description="Citrate transporter-like" evidence="9">
    <location>
        <begin position="376"/>
        <end position="803"/>
    </location>
</feature>
<evidence type="ECO:0000256" key="6">
    <source>
        <dbReference type="SAM" id="Coils"/>
    </source>
</evidence>
<feature type="transmembrane region" description="Helical" evidence="8">
    <location>
        <begin position="544"/>
        <end position="567"/>
    </location>
</feature>
<evidence type="ECO:0000256" key="4">
    <source>
        <dbReference type="ARBA" id="ARBA00022989"/>
    </source>
</evidence>
<name>A0A1D8RAH3_9EUKA</name>
<dbReference type="PANTHER" id="PTHR43568:SF1">
    <property type="entry name" value="P PROTEIN"/>
    <property type="match status" value="1"/>
</dbReference>
<evidence type="ECO:0000256" key="1">
    <source>
        <dbReference type="ARBA" id="ARBA00004141"/>
    </source>
</evidence>
<feature type="transmembrane region" description="Helical" evidence="8">
    <location>
        <begin position="651"/>
        <end position="671"/>
    </location>
</feature>
<sequence>LLFCCFLLFPYQELMDHNSSTEETSPSSSPEQTRETRLNRRDERIEQLFSNSNSNPQNVASVRLRKQRASNLHRRGSVNSLLEDEEANELEGEGNGEWVRDQDTRSDIMHDRIAMSRRQKEHGAIHSHFGYGTTATSTDDLYLTIGPAEDDQRNSRISQQSNRSSSDASQTAHSPGIASYSGSSAEKTESESAPLLGGESAKSAILHEEEEDAGLWRKLYLCLKLHDRKAALSLLQSFLLVAVLVLAIVPFAMVNEVDESGHLYTIGDDTPTVIALSSSQRVVDVEIRTVSNGTGNLTMTIQDVDGTLTSAAPIYLKDSDGIDAIVRRFDLEASPASLAIQGQGSGTIPILLFLRYSPDVIHYQVLFAAVILIFVYVLIIFEFVHRALAAMLGSFIALGVLSVLGKQPPLEVIVGWIDYETVMLLFGMMVIVGIFSDTGVFEWAAVKAYRFSKGNTWRLLTYLCIISGVVSAFLDNVTTILLLTPVTIRICEVIGLDPIPVLLAEVVFSNIGGTATAVGDPPNVIIISSNWSSDGEKDIEFTEFTGHMCLGIVMVSVTSFFTLKFLYRNEKLDNPDPPRIAELKRELDIWKRTHRKLHQASEDERVVAEQLEAKINEVNEAIELALASQQQTWEEKVCEMERQSSIKNRELLWNSSAVLSIVILLFFIHSIPSVHLNLGWIAVLGAICLLLLTGAHDLDELLERIEWGTLLFFAALFILMEALAELGLIDWIGTQTSHLIEQLPADSRLSVSIILVLWISALASSFIDNIPFTTAMIPVIKSIAADEKVNLPLRPLVWALAFGACLGGNGTLIGASANVVCAGLAEREGISISFNRFFKVGFPIMLVSTFTAMIYLLICHSAIGWNG</sequence>
<feature type="transmembrane region" description="Helical" evidence="8">
    <location>
        <begin position="234"/>
        <end position="254"/>
    </location>
</feature>
<evidence type="ECO:0000256" key="2">
    <source>
        <dbReference type="ARBA" id="ARBA00022448"/>
    </source>
</evidence>
<feature type="transmembrane region" description="Helical" evidence="8">
    <location>
        <begin position="707"/>
        <end position="729"/>
    </location>
</feature>
<evidence type="ECO:0000259" key="9">
    <source>
        <dbReference type="Pfam" id="PF03600"/>
    </source>
</evidence>
<protein>
    <submittedName>
        <fullName evidence="10">Pink-eyed dilution-like protein</fullName>
    </submittedName>
</protein>
<reference evidence="10" key="1">
    <citation type="journal article" date="2016" name="Mol. Biol. Evol.">
        <title>The Evolution of Silicon Transport in Eukaryotes.</title>
        <authorList>
            <person name="Marron A.O."/>
            <person name="Ratcliffe S."/>
            <person name="Wheeler G.L."/>
            <person name="Goldstein R.E."/>
            <person name="King N."/>
            <person name="Not F."/>
            <person name="de Vargas C."/>
            <person name="Richter D.J."/>
        </authorList>
    </citation>
    <scope>NUCLEOTIDE SEQUENCE</scope>
    <source>
        <strain evidence="10">ATCC 50931</strain>
    </source>
</reference>
<evidence type="ECO:0000256" key="3">
    <source>
        <dbReference type="ARBA" id="ARBA00022692"/>
    </source>
</evidence>
<feature type="compositionally biased region" description="Acidic residues" evidence="7">
    <location>
        <begin position="82"/>
        <end position="94"/>
    </location>
</feature>
<keyword evidence="5 8" id="KW-0472">Membrane</keyword>
<feature type="compositionally biased region" description="Basic residues" evidence="7">
    <location>
        <begin position="63"/>
        <end position="76"/>
    </location>
</feature>
<proteinExistence type="evidence at transcript level"/>
<feature type="region of interest" description="Disordered" evidence="7">
    <location>
        <begin position="17"/>
        <end position="105"/>
    </location>
</feature>
<feature type="transmembrane region" description="Helical" evidence="8">
    <location>
        <begin position="677"/>
        <end position="695"/>
    </location>
</feature>
<feature type="transmembrane region" description="Helical" evidence="8">
    <location>
        <begin position="749"/>
        <end position="767"/>
    </location>
</feature>
<dbReference type="CDD" id="cd01116">
    <property type="entry name" value="P_permease"/>
    <property type="match status" value="1"/>
</dbReference>
<keyword evidence="3 8" id="KW-0812">Transmembrane</keyword>
<feature type="compositionally biased region" description="Low complexity" evidence="7">
    <location>
        <begin position="21"/>
        <end position="31"/>
    </location>
</feature>
<keyword evidence="6" id="KW-0175">Coiled coil</keyword>
<feature type="transmembrane region" description="Helical" evidence="8">
    <location>
        <begin position="457"/>
        <end position="474"/>
    </location>
</feature>
<dbReference type="Pfam" id="PF03600">
    <property type="entry name" value="CitMHS"/>
    <property type="match status" value="1"/>
</dbReference>
<accession>A0A1D8RAH3</accession>
<dbReference type="AlphaFoldDB" id="A0A1D8RAH3"/>
<feature type="compositionally biased region" description="Polar residues" evidence="7">
    <location>
        <begin position="48"/>
        <end position="60"/>
    </location>
</feature>
<evidence type="ECO:0000313" key="10">
    <source>
        <dbReference type="EMBL" id="AOW69297.1"/>
    </source>
</evidence>
<feature type="transmembrane region" description="Helical" evidence="8">
    <location>
        <begin position="361"/>
        <end position="381"/>
    </location>
</feature>
<feature type="transmembrane region" description="Helical" evidence="8">
    <location>
        <begin position="425"/>
        <end position="445"/>
    </location>
</feature>
<dbReference type="InterPro" id="IPR004680">
    <property type="entry name" value="Cit_transptr-like_dom"/>
</dbReference>
<evidence type="ECO:0000256" key="8">
    <source>
        <dbReference type="SAM" id="Phobius"/>
    </source>
</evidence>
<dbReference type="PANTHER" id="PTHR43568">
    <property type="entry name" value="P PROTEIN"/>
    <property type="match status" value="1"/>
</dbReference>
<evidence type="ECO:0000256" key="7">
    <source>
        <dbReference type="SAM" id="MobiDB-lite"/>
    </source>
</evidence>
<feature type="non-terminal residue" evidence="10">
    <location>
        <position position="1"/>
    </location>
</feature>
<feature type="coiled-coil region" evidence="6">
    <location>
        <begin position="580"/>
        <end position="628"/>
    </location>
</feature>
<evidence type="ECO:0000256" key="5">
    <source>
        <dbReference type="ARBA" id="ARBA00023136"/>
    </source>
</evidence>
<dbReference type="GO" id="GO:0016020">
    <property type="term" value="C:membrane"/>
    <property type="evidence" value="ECO:0007669"/>
    <property type="project" value="UniProtKB-SubCell"/>
</dbReference>
<comment type="subcellular location">
    <subcellularLocation>
        <location evidence="1">Membrane</location>
        <topology evidence="1">Multi-pass membrane protein</topology>
    </subcellularLocation>
</comment>
<keyword evidence="2" id="KW-0813">Transport</keyword>
<feature type="compositionally biased region" description="Low complexity" evidence="7">
    <location>
        <begin position="155"/>
        <end position="170"/>
    </location>
</feature>
<dbReference type="InterPro" id="IPR051475">
    <property type="entry name" value="Diverse_Ion_Transporter"/>
</dbReference>
<organism evidence="10">
    <name type="scientific">Microstomoeca roanoka</name>
    <dbReference type="NCBI Taxonomy" id="1923864"/>
    <lineage>
        <taxon>Eukaryota</taxon>
        <taxon>Choanoflagellata</taxon>
        <taxon>Craspedida</taxon>
        <taxon>Salpingoecidae</taxon>
        <taxon>Microstomoeca</taxon>
    </lineage>
</organism>
<keyword evidence="4 8" id="KW-1133">Transmembrane helix</keyword>
<feature type="compositionally biased region" description="Basic and acidic residues" evidence="7">
    <location>
        <begin position="32"/>
        <end position="46"/>
    </location>
</feature>
<dbReference type="EMBL" id="KU821770">
    <property type="protein sequence ID" value="AOW69297.1"/>
    <property type="molecule type" value="mRNA"/>
</dbReference>
<feature type="transmembrane region" description="Helical" evidence="8">
    <location>
        <begin position="388"/>
        <end position="405"/>
    </location>
</feature>
<feature type="region of interest" description="Disordered" evidence="7">
    <location>
        <begin position="147"/>
        <end position="199"/>
    </location>
</feature>